<dbReference type="SUPFAM" id="SSF54373">
    <property type="entry name" value="FAD-linked reductases, C-terminal domain"/>
    <property type="match status" value="1"/>
</dbReference>
<dbReference type="PANTHER" id="PTHR11552">
    <property type="entry name" value="GLUCOSE-METHANOL-CHOLINE GMC OXIDOREDUCTASE"/>
    <property type="match status" value="1"/>
</dbReference>
<dbReference type="Gene3D" id="3.50.50.60">
    <property type="entry name" value="FAD/NAD(P)-binding domain"/>
    <property type="match status" value="2"/>
</dbReference>
<evidence type="ECO:0000259" key="4">
    <source>
        <dbReference type="PROSITE" id="PS00624"/>
    </source>
</evidence>
<dbReference type="Pfam" id="PF00732">
    <property type="entry name" value="GMC_oxred_N"/>
    <property type="match status" value="1"/>
</dbReference>
<dbReference type="Proteomes" id="UP001301769">
    <property type="component" value="Unassembled WGS sequence"/>
</dbReference>
<comment type="caution">
    <text evidence="5">The sequence shown here is derived from an EMBL/GenBank/DDBJ whole genome shotgun (WGS) entry which is preliminary data.</text>
</comment>
<dbReference type="EMBL" id="MU858152">
    <property type="protein sequence ID" value="KAK4211321.1"/>
    <property type="molecule type" value="Genomic_DNA"/>
</dbReference>
<dbReference type="AlphaFoldDB" id="A0AAN6Y4P9"/>
<keyword evidence="6" id="KW-1185">Reference proteome</keyword>
<protein>
    <recommendedName>
        <fullName evidence="4">Glucose-methanol-choline oxidoreductase N-terminal domain-containing protein</fullName>
    </recommendedName>
</protein>
<name>A0AAN6Y4P9_9PEZI</name>
<evidence type="ECO:0000256" key="3">
    <source>
        <dbReference type="PIRSR" id="PIRSR000137-2"/>
    </source>
</evidence>
<dbReference type="GO" id="GO:0016614">
    <property type="term" value="F:oxidoreductase activity, acting on CH-OH group of donors"/>
    <property type="evidence" value="ECO:0007669"/>
    <property type="project" value="InterPro"/>
</dbReference>
<feature type="active site" description="Proton acceptor" evidence="2">
    <location>
        <position position="646"/>
    </location>
</feature>
<comment type="cofactor">
    <cofactor evidence="3">
        <name>FAD</name>
        <dbReference type="ChEBI" id="CHEBI:57692"/>
    </cofactor>
</comment>
<evidence type="ECO:0000256" key="2">
    <source>
        <dbReference type="PIRSR" id="PIRSR000137-1"/>
    </source>
</evidence>
<dbReference type="Gene3D" id="3.30.560.10">
    <property type="entry name" value="Glucose Oxidase, domain 3"/>
    <property type="match status" value="2"/>
</dbReference>
<dbReference type="GO" id="GO:0050660">
    <property type="term" value="F:flavin adenine dinucleotide binding"/>
    <property type="evidence" value="ECO:0007669"/>
    <property type="project" value="InterPro"/>
</dbReference>
<dbReference type="InterPro" id="IPR000172">
    <property type="entry name" value="GMC_OxRdtase_N"/>
</dbReference>
<dbReference type="PANTHER" id="PTHR11552:SF219">
    <property type="entry name" value="GLUCOSE-METHANOL-CHOLINE OXIDOREDUCTASE N-TERMINAL DOMAIN-CONTAINING PROTEIN"/>
    <property type="match status" value="1"/>
</dbReference>
<evidence type="ECO:0000313" key="5">
    <source>
        <dbReference type="EMBL" id="KAK4211321.1"/>
    </source>
</evidence>
<accession>A0AAN6Y4P9</accession>
<organism evidence="5 6">
    <name type="scientific">Rhypophila decipiens</name>
    <dbReference type="NCBI Taxonomy" id="261697"/>
    <lineage>
        <taxon>Eukaryota</taxon>
        <taxon>Fungi</taxon>
        <taxon>Dikarya</taxon>
        <taxon>Ascomycota</taxon>
        <taxon>Pezizomycotina</taxon>
        <taxon>Sordariomycetes</taxon>
        <taxon>Sordariomycetidae</taxon>
        <taxon>Sordariales</taxon>
        <taxon>Naviculisporaceae</taxon>
        <taxon>Rhypophila</taxon>
    </lineage>
</organism>
<dbReference type="InterPro" id="IPR012132">
    <property type="entry name" value="GMC_OxRdtase"/>
</dbReference>
<evidence type="ECO:0000256" key="1">
    <source>
        <dbReference type="ARBA" id="ARBA00010790"/>
    </source>
</evidence>
<dbReference type="PIRSF" id="PIRSF000137">
    <property type="entry name" value="Alcohol_oxidase"/>
    <property type="match status" value="1"/>
</dbReference>
<dbReference type="InterPro" id="IPR007867">
    <property type="entry name" value="GMC_OxRtase_C"/>
</dbReference>
<proteinExistence type="inferred from homology"/>
<reference evidence="5" key="2">
    <citation type="submission" date="2023-05" db="EMBL/GenBank/DDBJ databases">
        <authorList>
            <consortium name="Lawrence Berkeley National Laboratory"/>
            <person name="Steindorff A."/>
            <person name="Hensen N."/>
            <person name="Bonometti L."/>
            <person name="Westerberg I."/>
            <person name="Brannstrom I.O."/>
            <person name="Guillou S."/>
            <person name="Cros-Aarteil S."/>
            <person name="Calhoun S."/>
            <person name="Haridas S."/>
            <person name="Kuo A."/>
            <person name="Mondo S."/>
            <person name="Pangilinan J."/>
            <person name="Riley R."/>
            <person name="Labutti K."/>
            <person name="Andreopoulos B."/>
            <person name="Lipzen A."/>
            <person name="Chen C."/>
            <person name="Yanf M."/>
            <person name="Daum C."/>
            <person name="Ng V."/>
            <person name="Clum A."/>
            <person name="Ohm R."/>
            <person name="Martin F."/>
            <person name="Silar P."/>
            <person name="Natvig D."/>
            <person name="Lalanne C."/>
            <person name="Gautier V."/>
            <person name="Ament-Velasquez S.L."/>
            <person name="Kruys A."/>
            <person name="Hutchinson M.I."/>
            <person name="Powell A.J."/>
            <person name="Barry K."/>
            <person name="Miller A.N."/>
            <person name="Grigoriev I.V."/>
            <person name="Debuchy R."/>
            <person name="Gladieux P."/>
            <person name="Thoren M.H."/>
            <person name="Johannesson H."/>
        </authorList>
    </citation>
    <scope>NUCLEOTIDE SEQUENCE</scope>
    <source>
        <strain evidence="5">PSN293</strain>
    </source>
</reference>
<keyword evidence="3" id="KW-0274">FAD</keyword>
<gene>
    <name evidence="5" type="ORF">QBC37DRAFT_290588</name>
</gene>
<comment type="similarity">
    <text evidence="1">Belongs to the GMC oxidoreductase family.</text>
</comment>
<dbReference type="Pfam" id="PF05199">
    <property type="entry name" value="GMC_oxred_C"/>
    <property type="match status" value="1"/>
</dbReference>
<keyword evidence="3" id="KW-0285">Flavoprotein</keyword>
<sequence length="672" mass="73528">MWPLDPAYPEVSPSQIDGKEYDYIVVGGGTAGCCIASRLSEDPNVSVLVLEKGHVKDNFVSRVPLMSQNFWMGDPLQAKRRFTEPMGKVNNRRNGIWTAEGLGGASRINGMLMTRGMPGGYNEWAEKYGLDDWSWDRVEPYFRKSENATLAHGSDAKHRGHDGPIEIRQASSPPFKWTSYLERAAAQIGLPVHKDYNDPSAPAMGLFTTDMAIDRTGKRASTYRTFLPASVAQARKSHLTICTGAVVSRLDIDTESSPANNLLVKGVYIRPVDGTKNGTQKAVGDSIYVKARREVIISSGTICTPQILLLSGIGPAEQLARFDIPLVKELPVGAALQDHCSAAIMLELPKSETLTMLESIWGLWNILLWVFRGTGLMSVSATPRSIFFRTSSLDSTTLKPDTSLDASLDPKSASNIPDAEIMIQPVSSFERHVPGYSLITLYPTLVQPFSRGKIELASRDPLANPKIYHPMLEDPRDLVTFRKAIRFTMRLAEEFALKTGYPFPATLTFAPGVNLDILGEWEKTAPNVDIETGKGDAPVGYTFASKADESAKAATSTSTIVSEVEATKATAKRSKINKTWRDVSDAEIDDYVKRVGMGSMHVASTCPMAKDETEGKGVVDQQLKVFGTRNLRIADASVFPKVPSCHTMAPTIMVAERCADFVKAAWRGVAVE</sequence>
<feature type="domain" description="Glucose-methanol-choline oxidoreductase N-terminal" evidence="4">
    <location>
        <begin position="300"/>
        <end position="314"/>
    </location>
</feature>
<feature type="binding site" evidence="3">
    <location>
        <position position="247"/>
    </location>
    <ligand>
        <name>FAD</name>
        <dbReference type="ChEBI" id="CHEBI:57692"/>
    </ligand>
</feature>
<dbReference type="SUPFAM" id="SSF51905">
    <property type="entry name" value="FAD/NAD(P)-binding domain"/>
    <property type="match status" value="1"/>
</dbReference>
<evidence type="ECO:0000313" key="6">
    <source>
        <dbReference type="Proteomes" id="UP001301769"/>
    </source>
</evidence>
<dbReference type="InterPro" id="IPR036188">
    <property type="entry name" value="FAD/NAD-bd_sf"/>
</dbReference>
<dbReference type="PROSITE" id="PS00624">
    <property type="entry name" value="GMC_OXRED_2"/>
    <property type="match status" value="1"/>
</dbReference>
<feature type="active site" description="Proton donor" evidence="2">
    <location>
        <position position="601"/>
    </location>
</feature>
<reference evidence="5" key="1">
    <citation type="journal article" date="2023" name="Mol. Phylogenet. Evol.">
        <title>Genome-scale phylogeny and comparative genomics of the fungal order Sordariales.</title>
        <authorList>
            <person name="Hensen N."/>
            <person name="Bonometti L."/>
            <person name="Westerberg I."/>
            <person name="Brannstrom I.O."/>
            <person name="Guillou S."/>
            <person name="Cros-Aarteil S."/>
            <person name="Calhoun S."/>
            <person name="Haridas S."/>
            <person name="Kuo A."/>
            <person name="Mondo S."/>
            <person name="Pangilinan J."/>
            <person name="Riley R."/>
            <person name="LaButti K."/>
            <person name="Andreopoulos B."/>
            <person name="Lipzen A."/>
            <person name="Chen C."/>
            <person name="Yan M."/>
            <person name="Daum C."/>
            <person name="Ng V."/>
            <person name="Clum A."/>
            <person name="Steindorff A."/>
            <person name="Ohm R.A."/>
            <person name="Martin F."/>
            <person name="Silar P."/>
            <person name="Natvig D.O."/>
            <person name="Lalanne C."/>
            <person name="Gautier V."/>
            <person name="Ament-Velasquez S.L."/>
            <person name="Kruys A."/>
            <person name="Hutchinson M.I."/>
            <person name="Powell A.J."/>
            <person name="Barry K."/>
            <person name="Miller A.N."/>
            <person name="Grigoriev I.V."/>
            <person name="Debuchy R."/>
            <person name="Gladieux P."/>
            <person name="Hiltunen Thoren M."/>
            <person name="Johannesson H."/>
        </authorList>
    </citation>
    <scope>NUCLEOTIDE SEQUENCE</scope>
    <source>
        <strain evidence="5">PSN293</strain>
    </source>
</reference>